<proteinExistence type="predicted"/>
<evidence type="ECO:0000256" key="1">
    <source>
        <dbReference type="SAM" id="MobiDB-lite"/>
    </source>
</evidence>
<evidence type="ECO:0000313" key="2">
    <source>
        <dbReference type="EMBL" id="EFU42829.1"/>
    </source>
</evidence>
<feature type="region of interest" description="Disordered" evidence="1">
    <location>
        <begin position="1"/>
        <end position="20"/>
    </location>
</feature>
<comment type="caution">
    <text evidence="2">The sequence shown here is derived from an EMBL/GenBank/DDBJ whole genome shotgun (WGS) entry which is preliminary data.</text>
</comment>
<keyword evidence="3" id="KW-1185">Reference proteome</keyword>
<dbReference type="Proteomes" id="UP000003094">
    <property type="component" value="Unassembled WGS sequence"/>
</dbReference>
<dbReference type="EMBL" id="ADHJ01000012">
    <property type="protein sequence ID" value="EFU42829.1"/>
    <property type="molecule type" value="Genomic_DNA"/>
</dbReference>
<protein>
    <submittedName>
        <fullName evidence="2">Uncharacterized protein</fullName>
    </submittedName>
</protein>
<feature type="compositionally biased region" description="Polar residues" evidence="1">
    <location>
        <begin position="58"/>
        <end position="67"/>
    </location>
</feature>
<organism evidence="2 3">
    <name type="scientific">Paenibacillus vortex V453</name>
    <dbReference type="NCBI Taxonomy" id="715225"/>
    <lineage>
        <taxon>Bacteria</taxon>
        <taxon>Bacillati</taxon>
        <taxon>Bacillota</taxon>
        <taxon>Bacilli</taxon>
        <taxon>Bacillales</taxon>
        <taxon>Paenibacillaceae</taxon>
        <taxon>Paenibacillus</taxon>
    </lineage>
</organism>
<accession>A0A2R9SZH0</accession>
<name>A0A2R9SZH0_9BACL</name>
<dbReference type="AlphaFoldDB" id="A0A2R9SZH0"/>
<gene>
    <name evidence="2" type="ORF">PVOR_06325</name>
</gene>
<sequence>MLEDKTQIPAPEQSGVTSAEKMRVASIDDNLARGGLINGGNQIEERRFSRSPEGPIMPTNSPWVTLK</sequence>
<evidence type="ECO:0000313" key="3">
    <source>
        <dbReference type="Proteomes" id="UP000003094"/>
    </source>
</evidence>
<feature type="region of interest" description="Disordered" evidence="1">
    <location>
        <begin position="32"/>
        <end position="67"/>
    </location>
</feature>
<reference evidence="2 3" key="1">
    <citation type="journal article" date="2010" name="BMC Genomics">
        <title>Genome sequence of the pattern forming Paenibacillus vortex bacterium reveals potential for thriving in complex environments.</title>
        <authorList>
            <person name="Sirota-Madi A."/>
            <person name="Olender T."/>
            <person name="Helman Y."/>
            <person name="Ingham C."/>
            <person name="Brainis I."/>
            <person name="Roth D."/>
            <person name="Hagi E."/>
            <person name="Brodsky L."/>
            <person name="Leshkowitz D."/>
            <person name="Galatenko V."/>
            <person name="Nikolaev V."/>
            <person name="Mugasimangalam R.C."/>
            <person name="Bransburg-Zabary S."/>
            <person name="Gutnick D.L."/>
            <person name="Lancet D."/>
            <person name="Ben-Jacob E."/>
        </authorList>
    </citation>
    <scope>NUCLEOTIDE SEQUENCE [LARGE SCALE GENOMIC DNA]</scope>
    <source>
        <strain evidence="2 3">V453</strain>
    </source>
</reference>
<dbReference type="KEGG" id="pvo:PVOR_06325"/>